<keyword evidence="4 6" id="KW-1133">Transmembrane helix</keyword>
<dbReference type="AlphaFoldDB" id="A0A6G7Y4K1"/>
<keyword evidence="2" id="KW-1003">Cell membrane</keyword>
<evidence type="ECO:0000259" key="7">
    <source>
        <dbReference type="Pfam" id="PF00482"/>
    </source>
</evidence>
<feature type="transmembrane region" description="Helical" evidence="6">
    <location>
        <begin position="185"/>
        <end position="205"/>
    </location>
</feature>
<evidence type="ECO:0000256" key="3">
    <source>
        <dbReference type="ARBA" id="ARBA00022692"/>
    </source>
</evidence>
<gene>
    <name evidence="8" type="ORF">G7070_05395</name>
</gene>
<dbReference type="RefSeq" id="WP_166232577.1">
    <property type="nucleotide sequence ID" value="NZ_CP049865.1"/>
</dbReference>
<dbReference type="Pfam" id="PF00482">
    <property type="entry name" value="T2SSF"/>
    <property type="match status" value="1"/>
</dbReference>
<evidence type="ECO:0000256" key="5">
    <source>
        <dbReference type="ARBA" id="ARBA00023136"/>
    </source>
</evidence>
<evidence type="ECO:0000313" key="8">
    <source>
        <dbReference type="EMBL" id="QIK71814.1"/>
    </source>
</evidence>
<feature type="transmembrane region" description="Helical" evidence="6">
    <location>
        <begin position="6"/>
        <end position="22"/>
    </location>
</feature>
<keyword evidence="5 6" id="KW-0472">Membrane</keyword>
<dbReference type="PANTHER" id="PTHR35007">
    <property type="entry name" value="INTEGRAL MEMBRANE PROTEIN-RELATED"/>
    <property type="match status" value="1"/>
</dbReference>
<dbReference type="KEGG" id="prv:G7070_05395"/>
<reference evidence="8 9" key="1">
    <citation type="submission" date="2020-03" db="EMBL/GenBank/DDBJ databases">
        <title>Propioniciclava sp. nov., isolated from Hydrophilus acuminatus.</title>
        <authorList>
            <person name="Hyun D.-W."/>
            <person name="Bae J.-W."/>
        </authorList>
    </citation>
    <scope>NUCLEOTIDE SEQUENCE [LARGE SCALE GENOMIC DNA]</scope>
    <source>
        <strain evidence="8 9">HDW11</strain>
    </source>
</reference>
<keyword evidence="9" id="KW-1185">Reference proteome</keyword>
<dbReference type="EMBL" id="CP049865">
    <property type="protein sequence ID" value="QIK71814.1"/>
    <property type="molecule type" value="Genomic_DNA"/>
</dbReference>
<evidence type="ECO:0000256" key="2">
    <source>
        <dbReference type="ARBA" id="ARBA00022475"/>
    </source>
</evidence>
<dbReference type="InterPro" id="IPR018076">
    <property type="entry name" value="T2SS_GspF_dom"/>
</dbReference>
<evidence type="ECO:0000256" key="1">
    <source>
        <dbReference type="ARBA" id="ARBA00004651"/>
    </source>
</evidence>
<evidence type="ECO:0000256" key="6">
    <source>
        <dbReference type="SAM" id="Phobius"/>
    </source>
</evidence>
<dbReference type="PANTHER" id="PTHR35007:SF3">
    <property type="entry name" value="POSSIBLE CONSERVED ALANINE RICH MEMBRANE PROTEIN"/>
    <property type="match status" value="1"/>
</dbReference>
<evidence type="ECO:0000256" key="4">
    <source>
        <dbReference type="ARBA" id="ARBA00022989"/>
    </source>
</evidence>
<protein>
    <submittedName>
        <fullName evidence="8">Type II secretion system F family protein</fullName>
    </submittedName>
</protein>
<keyword evidence="3 6" id="KW-0812">Transmembrane</keyword>
<accession>A0A6G7Y4K1</accession>
<dbReference type="Proteomes" id="UP000501058">
    <property type="component" value="Chromosome"/>
</dbReference>
<proteinExistence type="predicted"/>
<comment type="subcellular location">
    <subcellularLocation>
        <location evidence="1">Cell membrane</location>
        <topology evidence="1">Multi-pass membrane protein</topology>
    </subcellularLocation>
</comment>
<dbReference type="GO" id="GO:0005886">
    <property type="term" value="C:plasma membrane"/>
    <property type="evidence" value="ECO:0007669"/>
    <property type="project" value="UniProtKB-SubCell"/>
</dbReference>
<name>A0A6G7Y4K1_9ACTN</name>
<sequence length="215" mass="22563">MSGWGLVSALIAAAGVAWWLPSDGLGRLRAGRDGGVLGRLRRRPGALESGRRTALLPTLPRRREVARAAALRRSAPAVCALLAVCLDAGAPPRFALREVAAVVGGPAGRELEAVVRRIDVGLDEAQAWLDLAQVPGYHAVGRDVARAIRSGLGLADLLRHHAAEAHRDLAGAALVRARSASVRGVIPLMVCFLPAFIALGVVPIFGSFTFHLPLP</sequence>
<evidence type="ECO:0000313" key="9">
    <source>
        <dbReference type="Proteomes" id="UP000501058"/>
    </source>
</evidence>
<organism evidence="8 9">
    <name type="scientific">Propioniciclava coleopterorum</name>
    <dbReference type="NCBI Taxonomy" id="2714937"/>
    <lineage>
        <taxon>Bacteria</taxon>
        <taxon>Bacillati</taxon>
        <taxon>Actinomycetota</taxon>
        <taxon>Actinomycetes</taxon>
        <taxon>Propionibacteriales</taxon>
        <taxon>Propionibacteriaceae</taxon>
        <taxon>Propioniciclava</taxon>
    </lineage>
</organism>
<feature type="domain" description="Type II secretion system protein GspF" evidence="7">
    <location>
        <begin position="79"/>
        <end position="200"/>
    </location>
</feature>